<comment type="similarity">
    <text evidence="1">Belongs to the LysR transcriptional regulatory family.</text>
</comment>
<dbReference type="AlphaFoldDB" id="A0A090F7S7"/>
<dbReference type="Pfam" id="PF00126">
    <property type="entry name" value="HTH_1"/>
    <property type="match status" value="1"/>
</dbReference>
<keyword evidence="3" id="KW-0238">DNA-binding</keyword>
<sequence>MDIDRARTFLEIVHSGSFLKAADRLHVTQTTVSARIRTLEEELGRQLFIRNRNGAQLTPSGREFERFAQSFVQIWERARHQLAIPSGRTSVVALGGELSLWNPLLLDWLVWMKKAKPGIAIHAQVGVPDQLLDQLRTGVLDIAVLYAPKLLPGFKVELLVEEQLVLVRTKNEEPAGAKDYVYVDWGPLFAAQHDASSTAFGEPGLLVGLGPLGLSYILRAGGMGYFRRGAAAPYIEAGQLEVVEGAPEFTYPAYAVYPEASETRTDVQEALRGLKYVVK</sequence>
<dbReference type="SUPFAM" id="SSF46785">
    <property type="entry name" value="Winged helix' DNA-binding domain"/>
    <property type="match status" value="1"/>
</dbReference>
<dbReference type="PRINTS" id="PR00039">
    <property type="entry name" value="HTHLYSR"/>
</dbReference>
<evidence type="ECO:0000259" key="5">
    <source>
        <dbReference type="PROSITE" id="PS50931"/>
    </source>
</evidence>
<dbReference type="GO" id="GO:0003677">
    <property type="term" value="F:DNA binding"/>
    <property type="evidence" value="ECO:0007669"/>
    <property type="project" value="UniProtKB-KW"/>
</dbReference>
<evidence type="ECO:0000256" key="2">
    <source>
        <dbReference type="ARBA" id="ARBA00023015"/>
    </source>
</evidence>
<dbReference type="GeneID" id="31891734"/>
<feature type="domain" description="HTH lysR-type" evidence="5">
    <location>
        <begin position="1"/>
        <end position="58"/>
    </location>
</feature>
<evidence type="ECO:0000313" key="6">
    <source>
        <dbReference type="EMBL" id="CDX39927.1"/>
    </source>
</evidence>
<dbReference type="InterPro" id="IPR005119">
    <property type="entry name" value="LysR_subst-bd"/>
</dbReference>
<dbReference type="SUPFAM" id="SSF53850">
    <property type="entry name" value="Periplasmic binding protein-like II"/>
    <property type="match status" value="1"/>
</dbReference>
<evidence type="ECO:0000256" key="1">
    <source>
        <dbReference type="ARBA" id="ARBA00009437"/>
    </source>
</evidence>
<keyword evidence="4" id="KW-0804">Transcription</keyword>
<keyword evidence="2" id="KW-0805">Transcription regulation</keyword>
<dbReference type="PANTHER" id="PTHR30579">
    <property type="entry name" value="TRANSCRIPTIONAL REGULATOR"/>
    <property type="match status" value="1"/>
</dbReference>
<reference evidence="6 7" key="1">
    <citation type="submission" date="2014-08" db="EMBL/GenBank/DDBJ databases">
        <authorList>
            <person name="Moulin Lionel"/>
        </authorList>
    </citation>
    <scope>NUCLEOTIDE SEQUENCE [LARGE SCALE GENOMIC DNA]</scope>
</reference>
<dbReference type="InterPro" id="IPR050176">
    <property type="entry name" value="LTTR"/>
</dbReference>
<dbReference type="PROSITE" id="PS50931">
    <property type="entry name" value="HTH_LYSR"/>
    <property type="match status" value="1"/>
</dbReference>
<dbReference type="Proteomes" id="UP000046373">
    <property type="component" value="Unassembled WGS sequence"/>
</dbReference>
<dbReference type="InterPro" id="IPR036390">
    <property type="entry name" value="WH_DNA-bd_sf"/>
</dbReference>
<evidence type="ECO:0000256" key="3">
    <source>
        <dbReference type="ARBA" id="ARBA00023125"/>
    </source>
</evidence>
<proteinExistence type="inferred from homology"/>
<dbReference type="EMBL" id="CCNB01000019">
    <property type="protein sequence ID" value="CDX39927.1"/>
    <property type="molecule type" value="Genomic_DNA"/>
</dbReference>
<dbReference type="Pfam" id="PF03466">
    <property type="entry name" value="LysR_substrate"/>
    <property type="match status" value="1"/>
</dbReference>
<evidence type="ECO:0000313" key="7">
    <source>
        <dbReference type="Proteomes" id="UP000046373"/>
    </source>
</evidence>
<dbReference type="CDD" id="cd05466">
    <property type="entry name" value="PBP2_LTTR_substrate"/>
    <property type="match status" value="1"/>
</dbReference>
<dbReference type="InterPro" id="IPR036388">
    <property type="entry name" value="WH-like_DNA-bd_sf"/>
</dbReference>
<dbReference type="FunFam" id="1.10.10.10:FF:000001">
    <property type="entry name" value="LysR family transcriptional regulator"/>
    <property type="match status" value="1"/>
</dbReference>
<dbReference type="Gene3D" id="3.40.190.290">
    <property type="match status" value="1"/>
</dbReference>
<dbReference type="PANTHER" id="PTHR30579:SF8">
    <property type="entry name" value="HTH-TYPE TRANSCRIPTIONAL REGULATOR HDFR"/>
    <property type="match status" value="1"/>
</dbReference>
<accession>A0A090F7S7</accession>
<dbReference type="InterPro" id="IPR000847">
    <property type="entry name" value="LysR_HTH_N"/>
</dbReference>
<organism evidence="6 7">
    <name type="scientific">Mesorhizobium plurifarium</name>
    <dbReference type="NCBI Taxonomy" id="69974"/>
    <lineage>
        <taxon>Bacteria</taxon>
        <taxon>Pseudomonadati</taxon>
        <taxon>Pseudomonadota</taxon>
        <taxon>Alphaproteobacteria</taxon>
        <taxon>Hyphomicrobiales</taxon>
        <taxon>Phyllobacteriaceae</taxon>
        <taxon>Mesorhizobium</taxon>
    </lineage>
</organism>
<name>A0A090F7S7_MESPL</name>
<evidence type="ECO:0000256" key="4">
    <source>
        <dbReference type="ARBA" id="ARBA00023163"/>
    </source>
</evidence>
<gene>
    <name evidence="6" type="ORF">MPLDJ20_260176</name>
</gene>
<dbReference type="Gene3D" id="1.10.10.10">
    <property type="entry name" value="Winged helix-like DNA-binding domain superfamily/Winged helix DNA-binding domain"/>
    <property type="match status" value="1"/>
</dbReference>
<protein>
    <submittedName>
        <fullName evidence="6">LysR family transcriptional regulator</fullName>
    </submittedName>
</protein>
<dbReference type="GO" id="GO:0003700">
    <property type="term" value="F:DNA-binding transcription factor activity"/>
    <property type="evidence" value="ECO:0007669"/>
    <property type="project" value="InterPro"/>
</dbReference>